<reference evidence="1" key="2">
    <citation type="submission" date="2023-08" db="EMBL/GenBank/DDBJ databases">
        <title>Nitrogen cycling bacteria in agricultural field soils.</title>
        <authorList>
            <person name="Jang J."/>
        </authorList>
    </citation>
    <scope>NUCLEOTIDE SEQUENCE</scope>
    <source>
        <strain evidence="1">PS3-36</strain>
    </source>
</reference>
<dbReference type="RefSeq" id="WP_133336865.1">
    <property type="nucleotide sequence ID" value="NZ_JAVGVR010000001.1"/>
</dbReference>
<reference evidence="2 3" key="1">
    <citation type="submission" date="2019-03" db="EMBL/GenBank/DDBJ databases">
        <title>Bacillus niacini sp. nov. a Nicotinate-Metabolizing Mesophile Isolated from Soil.</title>
        <authorList>
            <person name="Zhang G."/>
        </authorList>
    </citation>
    <scope>NUCLEOTIDE SEQUENCE [LARGE SCALE GENOMIC DNA]</scope>
    <source>
        <strain evidence="2 3">WN066</strain>
    </source>
</reference>
<dbReference type="Proteomes" id="UP000295132">
    <property type="component" value="Unassembled WGS sequence"/>
</dbReference>
<dbReference type="Proteomes" id="UP001178888">
    <property type="component" value="Unassembled WGS sequence"/>
</dbReference>
<accession>A0A4R5VP96</accession>
<dbReference type="EMBL" id="SMYO01000009">
    <property type="protein sequence ID" value="TDK59319.1"/>
    <property type="molecule type" value="Genomic_DNA"/>
</dbReference>
<gene>
    <name evidence="2" type="ORF">E2K98_18910</name>
    <name evidence="1" type="ORF">RCG21_18480</name>
</gene>
<keyword evidence="4" id="KW-1185">Reference proteome</keyword>
<sequence length="114" mass="13104">MKSFTQTTSLLALLFLLVFAAYLDSPFSFINKNYSYTATASKQKIAKPVTAAPSDEGPDLVEKLEKVEKVDGYFVETYQEYEVYKDEDGKVKKEIPTDHTETLKYWDYSQNYGE</sequence>
<organism evidence="2 3">
    <name type="scientific">Bacillus salipaludis</name>
    <dbReference type="NCBI Taxonomy" id="2547811"/>
    <lineage>
        <taxon>Bacteria</taxon>
        <taxon>Bacillati</taxon>
        <taxon>Bacillota</taxon>
        <taxon>Bacilli</taxon>
        <taxon>Bacillales</taxon>
        <taxon>Bacillaceae</taxon>
        <taxon>Bacillus</taxon>
    </lineage>
</organism>
<evidence type="ECO:0000313" key="2">
    <source>
        <dbReference type="EMBL" id="TDK59319.1"/>
    </source>
</evidence>
<proteinExistence type="predicted"/>
<evidence type="ECO:0000313" key="1">
    <source>
        <dbReference type="EMBL" id="MDQ6598314.1"/>
    </source>
</evidence>
<name>A0A4R5VP96_9BACI</name>
<protein>
    <submittedName>
        <fullName evidence="2">Uncharacterized protein</fullName>
    </submittedName>
</protein>
<dbReference type="EMBL" id="JAVGVR010000001">
    <property type="protein sequence ID" value="MDQ6598314.1"/>
    <property type="molecule type" value="Genomic_DNA"/>
</dbReference>
<evidence type="ECO:0000313" key="3">
    <source>
        <dbReference type="Proteomes" id="UP000295132"/>
    </source>
</evidence>
<comment type="caution">
    <text evidence="2">The sequence shown here is derived from an EMBL/GenBank/DDBJ whole genome shotgun (WGS) entry which is preliminary data.</text>
</comment>
<dbReference type="AlphaFoldDB" id="A0A4R5VP96"/>
<evidence type="ECO:0000313" key="4">
    <source>
        <dbReference type="Proteomes" id="UP001178888"/>
    </source>
</evidence>